<dbReference type="GO" id="GO:0005975">
    <property type="term" value="P:carbohydrate metabolic process"/>
    <property type="evidence" value="ECO:0007669"/>
    <property type="project" value="InterPro"/>
</dbReference>
<keyword evidence="1" id="KW-0732">Signal</keyword>
<protein>
    <submittedName>
        <fullName evidence="5">DUF1680 family protein</fullName>
    </submittedName>
</protein>
<dbReference type="Pfam" id="PF20737">
    <property type="entry name" value="Glyco_hydro127C"/>
    <property type="match status" value="1"/>
</dbReference>
<dbReference type="EMBL" id="FNAN01000001">
    <property type="protein sequence ID" value="SDD44544.1"/>
    <property type="molecule type" value="Genomic_DNA"/>
</dbReference>
<feature type="chain" id="PRO_5011752477" evidence="1">
    <location>
        <begin position="18"/>
        <end position="692"/>
    </location>
</feature>
<dbReference type="InterPro" id="IPR049049">
    <property type="entry name" value="Beta-AFase-like_GH127_C"/>
</dbReference>
<evidence type="ECO:0000313" key="6">
    <source>
        <dbReference type="Proteomes" id="UP000198748"/>
    </source>
</evidence>
<dbReference type="RefSeq" id="WP_090145593.1">
    <property type="nucleotide sequence ID" value="NZ_FNAN01000001.1"/>
</dbReference>
<dbReference type="InterPro" id="IPR049174">
    <property type="entry name" value="Beta-AFase-like"/>
</dbReference>
<proteinExistence type="predicted"/>
<evidence type="ECO:0000313" key="5">
    <source>
        <dbReference type="EMBL" id="SDD44544.1"/>
    </source>
</evidence>
<dbReference type="InterPro" id="IPR049046">
    <property type="entry name" value="Beta-AFase-like_GH127_middle"/>
</dbReference>
<dbReference type="PANTHER" id="PTHR43465">
    <property type="entry name" value="DUF1680 DOMAIN PROTEIN (AFU_ORTHOLOGUE AFUA_1G08910)"/>
    <property type="match status" value="1"/>
</dbReference>
<dbReference type="InterPro" id="IPR008928">
    <property type="entry name" value="6-hairpin_glycosidase_sf"/>
</dbReference>
<dbReference type="PANTHER" id="PTHR43465:SF2">
    <property type="entry name" value="DUF1680 DOMAIN PROTEIN (AFU_ORTHOLOGUE AFUA_1G08910)"/>
    <property type="match status" value="1"/>
</dbReference>
<keyword evidence="6" id="KW-1185">Reference proteome</keyword>
<feature type="domain" description="Non-reducing end beta-L-arabinofuranosidase-like GH127 catalytic" evidence="2">
    <location>
        <begin position="40"/>
        <end position="466"/>
    </location>
</feature>
<evidence type="ECO:0000256" key="1">
    <source>
        <dbReference type="SAM" id="SignalP"/>
    </source>
</evidence>
<dbReference type="OrthoDB" id="9757939at2"/>
<dbReference type="Pfam" id="PF07944">
    <property type="entry name" value="Beta-AFase-like_GH127_cat"/>
    <property type="match status" value="1"/>
</dbReference>
<dbReference type="Proteomes" id="UP000198748">
    <property type="component" value="Unassembled WGS sequence"/>
</dbReference>
<name>A0A1G6UTG4_9BACT</name>
<accession>A0A1G6UTG4</accession>
<feature type="signal peptide" evidence="1">
    <location>
        <begin position="1"/>
        <end position="17"/>
    </location>
</feature>
<organism evidence="5 6">
    <name type="scientific">Dyadobacter soli</name>
    <dbReference type="NCBI Taxonomy" id="659014"/>
    <lineage>
        <taxon>Bacteria</taxon>
        <taxon>Pseudomonadati</taxon>
        <taxon>Bacteroidota</taxon>
        <taxon>Cytophagia</taxon>
        <taxon>Cytophagales</taxon>
        <taxon>Spirosomataceae</taxon>
        <taxon>Dyadobacter</taxon>
    </lineage>
</organism>
<evidence type="ECO:0000259" key="3">
    <source>
        <dbReference type="Pfam" id="PF20736"/>
    </source>
</evidence>
<dbReference type="InterPro" id="IPR012878">
    <property type="entry name" value="Beta-AFase-like_GH127_cat"/>
</dbReference>
<evidence type="ECO:0000259" key="2">
    <source>
        <dbReference type="Pfam" id="PF07944"/>
    </source>
</evidence>
<dbReference type="SUPFAM" id="SSF48208">
    <property type="entry name" value="Six-hairpin glycosidases"/>
    <property type="match status" value="1"/>
</dbReference>
<gene>
    <name evidence="5" type="ORF">SAMN04487996_10153</name>
</gene>
<evidence type="ECO:0000259" key="4">
    <source>
        <dbReference type="Pfam" id="PF20737"/>
    </source>
</evidence>
<reference evidence="6" key="1">
    <citation type="submission" date="2016-10" db="EMBL/GenBank/DDBJ databases">
        <authorList>
            <person name="Varghese N."/>
            <person name="Submissions S."/>
        </authorList>
    </citation>
    <scope>NUCLEOTIDE SEQUENCE [LARGE SCALE GENOMIC DNA]</scope>
    <source>
        <strain evidence="6">DSM 25329</strain>
    </source>
</reference>
<feature type="domain" description="Non-reducing end beta-L-arabinofuranosidase-like GH127 middle" evidence="3">
    <location>
        <begin position="477"/>
        <end position="585"/>
    </location>
</feature>
<dbReference type="STRING" id="659014.SAMN04487996_10153"/>
<feature type="domain" description="Non-reducing end beta-L-arabinofuranosidase-like GH127 C-terminal" evidence="4">
    <location>
        <begin position="588"/>
        <end position="684"/>
    </location>
</feature>
<dbReference type="Pfam" id="PF20736">
    <property type="entry name" value="Glyco_hydro127M"/>
    <property type="match status" value="1"/>
</dbReference>
<dbReference type="Gene3D" id="1.50.10.20">
    <property type="match status" value="1"/>
</dbReference>
<dbReference type="AlphaFoldDB" id="A0A1G6UTG4"/>
<sequence length="692" mass="76536">MKKHCLSIGLGVSLVLAAGQVYSQHAANATTQLTQVRGATVNDSFWSPKMELWRTTTATDVLDKFEGKHLKPEERAKNNVFENFDNVADGKKGGHAGLPWFDGLIYETIRGIGDLHPDAALQARIDGYIDRIYAAQQADPNGYINTYTDLMEPAHRWGDNGGFLRWQHDVYNAGMLVEAGVHYYQATGKTKLLEVAVRVANHMTAFMGPAPKRNIVPAHSGPEEAVTKLYWLFKNNPHLKSKLNVPVNEQAYLALVRFWIENRGHNAGYPLWLTWGNEKSEKWIKDQKFKEIAADARPAWGDYAQDSIPVFQQKTIEGHAVRATLLATGITAMALESQMPEYMQTANRLWDNMAGKRMFVTGGVGAIAHDEKFGADYFLPSNAYLETCAAVGAGFFSQRMNELTGDAKYMDEFERVLYNNVLTGVSLSGTQYTYQNPLNAHDHTRWEWHSCPCCPPMFLKMVSALPDYIYASSADRLYVNMFIGSNAEIGLKGNKVAVSQETGYPWNGRVVLNINPDKSGAFSVNVRVPGWARGIENPYGLYASDLKQPFTLKINGKSQKVALENGYAVIRREWKKGDRIELELPVKPRVITANAQVKDLKGQVAIAAGPVIYCLETADNADLDALQVDAKSPLALQYRKDLLNGVNVITGKSKNGAGKAASFTAIPYYAMGNRGVKGNKVWLPTAGTPAAN</sequence>